<evidence type="ECO:0000313" key="2">
    <source>
        <dbReference type="EMBL" id="MBB6144084.1"/>
    </source>
</evidence>
<name>A0A841K1H4_9BACT</name>
<sequence>MNPLLGLSHIETSVCSIRLFPMLPGFGLNRGPVGTPNRTPTSHRNDRTESIRFGVDLPFRRGKFSTSGVGK</sequence>
<protein>
    <submittedName>
        <fullName evidence="2">Uncharacterized protein</fullName>
    </submittedName>
</protein>
<dbReference type="Proteomes" id="UP000538666">
    <property type="component" value="Unassembled WGS sequence"/>
</dbReference>
<proteinExistence type="predicted"/>
<dbReference type="AlphaFoldDB" id="A0A841K1H4"/>
<dbReference type="EMBL" id="JACHEK010000004">
    <property type="protein sequence ID" value="MBB6144084.1"/>
    <property type="molecule type" value="Genomic_DNA"/>
</dbReference>
<feature type="region of interest" description="Disordered" evidence="1">
    <location>
        <begin position="28"/>
        <end position="51"/>
    </location>
</feature>
<keyword evidence="3" id="KW-1185">Reference proteome</keyword>
<reference evidence="2 3" key="1">
    <citation type="submission" date="2020-08" db="EMBL/GenBank/DDBJ databases">
        <title>Genomic Encyclopedia of Type Strains, Phase IV (KMG-IV): sequencing the most valuable type-strain genomes for metagenomic binning, comparative biology and taxonomic classification.</title>
        <authorList>
            <person name="Goeker M."/>
        </authorList>
    </citation>
    <scope>NUCLEOTIDE SEQUENCE [LARGE SCALE GENOMIC DNA]</scope>
    <source>
        <strain evidence="2 3">DSM 103733</strain>
    </source>
</reference>
<organism evidence="2 3">
    <name type="scientific">Silvibacterium bohemicum</name>
    <dbReference type="NCBI Taxonomy" id="1577686"/>
    <lineage>
        <taxon>Bacteria</taxon>
        <taxon>Pseudomonadati</taxon>
        <taxon>Acidobacteriota</taxon>
        <taxon>Terriglobia</taxon>
        <taxon>Terriglobales</taxon>
        <taxon>Acidobacteriaceae</taxon>
        <taxon>Silvibacterium</taxon>
    </lineage>
</organism>
<evidence type="ECO:0000313" key="3">
    <source>
        <dbReference type="Proteomes" id="UP000538666"/>
    </source>
</evidence>
<comment type="caution">
    <text evidence="2">The sequence shown here is derived from an EMBL/GenBank/DDBJ whole genome shotgun (WGS) entry which is preliminary data.</text>
</comment>
<evidence type="ECO:0000256" key="1">
    <source>
        <dbReference type="SAM" id="MobiDB-lite"/>
    </source>
</evidence>
<gene>
    <name evidence="2" type="ORF">HNQ77_002036</name>
</gene>
<accession>A0A841K1H4</accession>